<organism evidence="1">
    <name type="scientific">virus sp. ctSf81</name>
    <dbReference type="NCBI Taxonomy" id="2826803"/>
    <lineage>
        <taxon>Viruses</taxon>
    </lineage>
</organism>
<proteinExistence type="predicted"/>
<reference evidence="1" key="1">
    <citation type="journal article" date="2021" name="Proc. Natl. Acad. Sci. U.S.A.">
        <title>A Catalog of Tens of Thousands of Viruses from Human Metagenomes Reveals Hidden Associations with Chronic Diseases.</title>
        <authorList>
            <person name="Tisza M.J."/>
            <person name="Buck C.B."/>
        </authorList>
    </citation>
    <scope>NUCLEOTIDE SEQUENCE</scope>
    <source>
        <strain evidence="1">CtSf81</strain>
    </source>
</reference>
<protein>
    <submittedName>
        <fullName evidence="1">Uncharacterized protein</fullName>
    </submittedName>
</protein>
<sequence length="170" mass="19242">MFPLLPFFSVWPYTPAIPAFYWNAKSQEEIIKHIACEIDHITAYLDEIVTDINKTLNDYDTRIKNIEAHINDYAVAIAQMQEQIGHIGDTQLVWNVTKGEYTDSKTALRDLYRELAVYGARVTQIADINAGKLAEHRTDETPAIGNLTIFDDTTPRVTNPTTGEQYPPLA</sequence>
<accession>A0A8S5NDY7</accession>
<evidence type="ECO:0000313" key="1">
    <source>
        <dbReference type="EMBL" id="DAD92440.1"/>
    </source>
</evidence>
<dbReference type="EMBL" id="BK015135">
    <property type="protein sequence ID" value="DAD92440.1"/>
    <property type="molecule type" value="Genomic_DNA"/>
</dbReference>
<name>A0A8S5NDY7_9VIRU</name>